<feature type="domain" description="Disease resistance protein winged helix" evidence="4">
    <location>
        <begin position="665"/>
        <end position="727"/>
    </location>
</feature>
<evidence type="ECO:0000256" key="1">
    <source>
        <dbReference type="ARBA" id="ARBA00022737"/>
    </source>
</evidence>
<dbReference type="InterPro" id="IPR044974">
    <property type="entry name" value="Disease_R_plants"/>
</dbReference>
<dbReference type="Pfam" id="PF00931">
    <property type="entry name" value="NB-ARC"/>
    <property type="match status" value="1"/>
</dbReference>
<dbReference type="EMBL" id="OIVN01001465">
    <property type="protein sequence ID" value="SPC94270.1"/>
    <property type="molecule type" value="Genomic_DNA"/>
</dbReference>
<dbReference type="InterPro" id="IPR042197">
    <property type="entry name" value="Apaf_helical"/>
</dbReference>
<evidence type="ECO:0000259" key="3">
    <source>
        <dbReference type="Pfam" id="PF00931"/>
    </source>
</evidence>
<dbReference type="Pfam" id="PF23598">
    <property type="entry name" value="LRR_14"/>
    <property type="match status" value="1"/>
</dbReference>
<name>A0A2N9G4F7_FAGSY</name>
<dbReference type="Gene3D" id="1.10.8.430">
    <property type="entry name" value="Helical domain of apoptotic protease-activating factors"/>
    <property type="match status" value="1"/>
</dbReference>
<accession>A0A2N9G4F7</accession>
<dbReference type="InterPro" id="IPR032675">
    <property type="entry name" value="LRR_dom_sf"/>
</dbReference>
<dbReference type="Pfam" id="PF23559">
    <property type="entry name" value="WHD_DRP"/>
    <property type="match status" value="1"/>
</dbReference>
<dbReference type="InterPro" id="IPR058922">
    <property type="entry name" value="WHD_DRP"/>
</dbReference>
<dbReference type="SUPFAM" id="SSF52058">
    <property type="entry name" value="L domain-like"/>
    <property type="match status" value="1"/>
</dbReference>
<keyword evidence="2" id="KW-0611">Plant defense</keyword>
<dbReference type="GO" id="GO:0098542">
    <property type="term" value="P:defense response to other organism"/>
    <property type="evidence" value="ECO:0007669"/>
    <property type="project" value="TreeGrafter"/>
</dbReference>
<dbReference type="PANTHER" id="PTHR23155">
    <property type="entry name" value="DISEASE RESISTANCE PROTEIN RP"/>
    <property type="match status" value="1"/>
</dbReference>
<dbReference type="FunFam" id="3.40.50.300:FF:001091">
    <property type="entry name" value="Probable disease resistance protein At1g61300"/>
    <property type="match status" value="1"/>
</dbReference>
<organism evidence="6">
    <name type="scientific">Fagus sylvatica</name>
    <name type="common">Beechnut</name>
    <dbReference type="NCBI Taxonomy" id="28930"/>
    <lineage>
        <taxon>Eukaryota</taxon>
        <taxon>Viridiplantae</taxon>
        <taxon>Streptophyta</taxon>
        <taxon>Embryophyta</taxon>
        <taxon>Tracheophyta</taxon>
        <taxon>Spermatophyta</taxon>
        <taxon>Magnoliopsida</taxon>
        <taxon>eudicotyledons</taxon>
        <taxon>Gunneridae</taxon>
        <taxon>Pentapetalae</taxon>
        <taxon>rosids</taxon>
        <taxon>fabids</taxon>
        <taxon>Fagales</taxon>
        <taxon>Fagaceae</taxon>
        <taxon>Fagus</taxon>
    </lineage>
</organism>
<evidence type="ECO:0000259" key="4">
    <source>
        <dbReference type="Pfam" id="PF23559"/>
    </source>
</evidence>
<gene>
    <name evidence="6" type="ORF">FSB_LOCUS22152</name>
</gene>
<reference evidence="6" key="1">
    <citation type="submission" date="2018-02" db="EMBL/GenBank/DDBJ databases">
        <authorList>
            <person name="Cohen D.B."/>
            <person name="Kent A.D."/>
        </authorList>
    </citation>
    <scope>NUCLEOTIDE SEQUENCE</scope>
</reference>
<dbReference type="Gene3D" id="3.40.50.300">
    <property type="entry name" value="P-loop containing nucleotide triphosphate hydrolases"/>
    <property type="match status" value="1"/>
</dbReference>
<feature type="domain" description="Disease resistance R13L4/SHOC-2-like LRR" evidence="5">
    <location>
        <begin position="805"/>
        <end position="1119"/>
    </location>
</feature>
<dbReference type="InterPro" id="IPR027417">
    <property type="entry name" value="P-loop_NTPase"/>
</dbReference>
<dbReference type="InterPro" id="IPR055414">
    <property type="entry name" value="LRR_R13L4/SHOC2-like"/>
</dbReference>
<proteinExistence type="predicted"/>
<sequence>MTVILDEAEAAWMATTERVVFKTKLFLENFEKCCGNRRQFAKRYILTLYDYLVQNALFHDMKQLKKEIKHHFEKTKASKVDIYGKLERSRATIRSLQDRPIDEHKYINCKPQVCAGAALISSIAAKRDSEHGMEEKIQLIILQLRLLQAFMQDLEGLEVQSETGMVWVEEANEIIGETQRALETFIRRTERRFFIFSNQMARHKLKKDIKSIDAGFFDLFKQKERYGFNFIKRGPSKSVTPSPQKKENEIRNVPVLSNFNDKKQSWLNQVPDSLTGEHEQVKSLIDQLGHLHLLYEKAEANEAVNNCRKAWLDQMELTAKEAEETIVAIIKDQAEKNNLFENTNYGDSMFQFTELLLDPYKITLLIPGNNGIYKGRHVVKLLMEIERMKKVVTLFDRSIKVYGIEVREESTSVVGLEEDIHVVLSRLITNSEPIVSIVGMRGIGKTTLAKMIFNHRAVSNHFHYRLWVSIPQNSFGNKLLKDVGKQVLGGPDSQEEQYEREYWIEKLHNFLWEKKYLLVLDNISTKEAWDTLEAAFPKTTNGSKIMLTTRHNTVASHADESSTQHLLRLRTKEESWGLFTQMVHLPPELPPESEKSIKAKVVGRCGGLPLAIFRLGYLMSGKDVTEENLLTALENISQYQKPWMEGVAIEELSDELRKCLSYTRLFPRDYEIPARRLVASWVAEGLVQRNASEPEDAAEEYLSDLINHYMIQVLERKLNGNIKTCCLPNALRENCLQGESLPERSAGQFDRGDAIFNLIHGKDRDSSPILPDYGNLVSFLSFDPREGNKPGEDIRNFLHRGIASGCFPELKVLDLERVFRPILPNTIGNLIKLSYLGLRWTFLEDIPPSIGNLTNLQTLDVKHTYISKIPGSTWKLKKLRHLYLNQSYRSKFVLPSGTTLKNLRTLWGVFVDEDSPLKNGLDGLTNLRKLKLAFQLKLSQQEALAEWILQLNHLQSLRLRSIDEMGEPLELQLKPLSSLKNLSSLYLFGKLKDPSIMNQLPESLTDLTLSASQLSDDPMPKLGELPKLRSLCLYSGSCNRTSMVCSEGFPILQVLKLWNLDTLKSWDVHEGAMKNLRELEIRSCNNLKSATGLTCLESLQELKLTNMPEDFNQEIHEEFAEAEIQYPNRVIHSPTLITC</sequence>
<evidence type="ECO:0000259" key="5">
    <source>
        <dbReference type="Pfam" id="PF23598"/>
    </source>
</evidence>
<dbReference type="Gene3D" id="1.10.10.10">
    <property type="entry name" value="Winged helix-like DNA-binding domain superfamily/Winged helix DNA-binding domain"/>
    <property type="match status" value="1"/>
</dbReference>
<dbReference type="SUPFAM" id="SSF52540">
    <property type="entry name" value="P-loop containing nucleoside triphosphate hydrolases"/>
    <property type="match status" value="1"/>
</dbReference>
<dbReference type="AlphaFoldDB" id="A0A2N9G4F7"/>
<dbReference type="GO" id="GO:0043531">
    <property type="term" value="F:ADP binding"/>
    <property type="evidence" value="ECO:0007669"/>
    <property type="project" value="InterPro"/>
</dbReference>
<feature type="domain" description="NB-ARC" evidence="3">
    <location>
        <begin position="417"/>
        <end position="583"/>
    </location>
</feature>
<evidence type="ECO:0000313" key="6">
    <source>
        <dbReference type="EMBL" id="SPC94270.1"/>
    </source>
</evidence>
<keyword evidence="1" id="KW-0677">Repeat</keyword>
<dbReference type="PANTHER" id="PTHR23155:SF955">
    <property type="entry name" value="AAA+ ATPASE DOMAIN-CONTAINING PROTEIN"/>
    <property type="match status" value="1"/>
</dbReference>
<dbReference type="InterPro" id="IPR036388">
    <property type="entry name" value="WH-like_DNA-bd_sf"/>
</dbReference>
<dbReference type="Gene3D" id="3.80.10.10">
    <property type="entry name" value="Ribonuclease Inhibitor"/>
    <property type="match status" value="1"/>
</dbReference>
<protein>
    <submittedName>
        <fullName evidence="6">Uncharacterized protein</fullName>
    </submittedName>
</protein>
<dbReference type="InterPro" id="IPR002182">
    <property type="entry name" value="NB-ARC"/>
</dbReference>
<dbReference type="PRINTS" id="PR00364">
    <property type="entry name" value="DISEASERSIST"/>
</dbReference>
<evidence type="ECO:0000256" key="2">
    <source>
        <dbReference type="ARBA" id="ARBA00022821"/>
    </source>
</evidence>